<dbReference type="Proteomes" id="UP001605036">
    <property type="component" value="Unassembled WGS sequence"/>
</dbReference>
<gene>
    <name evidence="1" type="ORF">R1flu_002004</name>
</gene>
<sequence>MLPLGLPLLPRGSTQLELQTVGGGEQPGDEDRNHPLLSVYKLKIAVPLLVFATENLVPTAAPAAKANVRYRY</sequence>
<evidence type="ECO:0000313" key="1">
    <source>
        <dbReference type="EMBL" id="KAL2621799.1"/>
    </source>
</evidence>
<dbReference type="AlphaFoldDB" id="A0ABD1Y8S5"/>
<dbReference type="EMBL" id="JBHFFA010000006">
    <property type="protein sequence ID" value="KAL2621799.1"/>
    <property type="molecule type" value="Genomic_DNA"/>
</dbReference>
<reference evidence="1 2" key="1">
    <citation type="submission" date="2024-09" db="EMBL/GenBank/DDBJ databases">
        <title>Chromosome-scale assembly of Riccia fluitans.</title>
        <authorList>
            <person name="Paukszto L."/>
            <person name="Sawicki J."/>
            <person name="Karawczyk K."/>
            <person name="Piernik-Szablinska J."/>
            <person name="Szczecinska M."/>
            <person name="Mazdziarz M."/>
        </authorList>
    </citation>
    <scope>NUCLEOTIDE SEQUENCE [LARGE SCALE GENOMIC DNA]</scope>
    <source>
        <strain evidence="1">Rf_01</strain>
        <tissue evidence="1">Aerial parts of the thallus</tissue>
    </source>
</reference>
<name>A0ABD1Y8S5_9MARC</name>
<comment type="caution">
    <text evidence="1">The sequence shown here is derived from an EMBL/GenBank/DDBJ whole genome shotgun (WGS) entry which is preliminary data.</text>
</comment>
<evidence type="ECO:0000313" key="2">
    <source>
        <dbReference type="Proteomes" id="UP001605036"/>
    </source>
</evidence>
<accession>A0ABD1Y8S5</accession>
<organism evidence="1 2">
    <name type="scientific">Riccia fluitans</name>
    <dbReference type="NCBI Taxonomy" id="41844"/>
    <lineage>
        <taxon>Eukaryota</taxon>
        <taxon>Viridiplantae</taxon>
        <taxon>Streptophyta</taxon>
        <taxon>Embryophyta</taxon>
        <taxon>Marchantiophyta</taxon>
        <taxon>Marchantiopsida</taxon>
        <taxon>Marchantiidae</taxon>
        <taxon>Marchantiales</taxon>
        <taxon>Ricciaceae</taxon>
        <taxon>Riccia</taxon>
    </lineage>
</organism>
<keyword evidence="2" id="KW-1185">Reference proteome</keyword>
<protein>
    <submittedName>
        <fullName evidence="1">Uncharacterized protein</fullName>
    </submittedName>
</protein>
<proteinExistence type="predicted"/>